<gene>
    <name evidence="1" type="ORF">GEV33_004260</name>
</gene>
<protein>
    <submittedName>
        <fullName evidence="1">Uncharacterized protein</fullName>
    </submittedName>
</protein>
<dbReference type="Proteomes" id="UP000719412">
    <property type="component" value="Unassembled WGS sequence"/>
</dbReference>
<dbReference type="AlphaFoldDB" id="A0A8J6HR73"/>
<evidence type="ECO:0000313" key="1">
    <source>
        <dbReference type="EMBL" id="KAH0818531.1"/>
    </source>
</evidence>
<proteinExistence type="predicted"/>
<dbReference type="EMBL" id="JABDTM020017428">
    <property type="protein sequence ID" value="KAH0818531.1"/>
    <property type="molecule type" value="Genomic_DNA"/>
</dbReference>
<keyword evidence="2" id="KW-1185">Reference proteome</keyword>
<organism evidence="1 2">
    <name type="scientific">Tenebrio molitor</name>
    <name type="common">Yellow mealworm beetle</name>
    <dbReference type="NCBI Taxonomy" id="7067"/>
    <lineage>
        <taxon>Eukaryota</taxon>
        <taxon>Metazoa</taxon>
        <taxon>Ecdysozoa</taxon>
        <taxon>Arthropoda</taxon>
        <taxon>Hexapoda</taxon>
        <taxon>Insecta</taxon>
        <taxon>Pterygota</taxon>
        <taxon>Neoptera</taxon>
        <taxon>Endopterygota</taxon>
        <taxon>Coleoptera</taxon>
        <taxon>Polyphaga</taxon>
        <taxon>Cucujiformia</taxon>
        <taxon>Tenebrionidae</taxon>
        <taxon>Tenebrio</taxon>
    </lineage>
</organism>
<evidence type="ECO:0000313" key="2">
    <source>
        <dbReference type="Proteomes" id="UP000719412"/>
    </source>
</evidence>
<name>A0A8J6HR73_TENMO</name>
<accession>A0A8J6HR73</accession>
<reference evidence="1" key="1">
    <citation type="journal article" date="2020" name="J Insects Food Feed">
        <title>The yellow mealworm (Tenebrio molitor) genome: a resource for the emerging insects as food and feed industry.</title>
        <authorList>
            <person name="Eriksson T."/>
            <person name="Andere A."/>
            <person name="Kelstrup H."/>
            <person name="Emery V."/>
            <person name="Picard C."/>
        </authorList>
    </citation>
    <scope>NUCLEOTIDE SEQUENCE</scope>
    <source>
        <strain evidence="1">Stoneville</strain>
        <tissue evidence="1">Whole head</tissue>
    </source>
</reference>
<comment type="caution">
    <text evidence="1">The sequence shown here is derived from an EMBL/GenBank/DDBJ whole genome shotgun (WGS) entry which is preliminary data.</text>
</comment>
<sequence length="148" mass="16724">MRCSCNHRDALLQRKIRSSYFKSRSATAERAAVSQVARCELRAWRSGYAIIPESGLPIATVLIVRRCQASGPSRSPKSLPLPLPITDYRIPLSRDPSPSREREGFIVEHPLSTERSRSLEFSIVISLMVHFVRTRQDHAVMPRLVSQA</sequence>
<reference evidence="1" key="2">
    <citation type="submission" date="2021-08" db="EMBL/GenBank/DDBJ databases">
        <authorList>
            <person name="Eriksson T."/>
        </authorList>
    </citation>
    <scope>NUCLEOTIDE SEQUENCE</scope>
    <source>
        <strain evidence="1">Stoneville</strain>
        <tissue evidence="1">Whole head</tissue>
    </source>
</reference>